<dbReference type="EMBL" id="CP016176">
    <property type="protein sequence ID" value="AOM39639.1"/>
    <property type="molecule type" value="Genomic_DNA"/>
</dbReference>
<dbReference type="RefSeq" id="WP_069315391.1">
    <property type="nucleotide sequence ID" value="NZ_CAWNQJ010000068.1"/>
</dbReference>
<reference evidence="2 4" key="2">
    <citation type="journal article" date="2017" name="Nat. Microbiol.">
        <title>Natural product diversity associated with the nematode symbionts Photorhabdus and Xenorhabdus.</title>
        <authorList>
            <person name="Tobias N.J."/>
            <person name="Wolff H."/>
            <person name="Djahanschiri B."/>
            <person name="Grundmann F."/>
            <person name="Kronenwerth M."/>
            <person name="Shi Y.M."/>
            <person name="Simonyi S."/>
            <person name="Grun P."/>
            <person name="Shapiro-Ilan D."/>
            <person name="Pidot S.J."/>
            <person name="Stinear T.P."/>
            <person name="Ebersberger I."/>
            <person name="Bode H.B."/>
        </authorList>
    </citation>
    <scope>NUCLEOTIDE SEQUENCE [LARGE SCALE GENOMIC DNA]</scope>
    <source>
        <strain evidence="2 4">DSM 17903</strain>
    </source>
</reference>
<reference evidence="1 3" key="1">
    <citation type="submission" date="2016-06" db="EMBL/GenBank/DDBJ databases">
        <title>Bacterial characters and pathogenicity of Xenorhabdus hominickii from an entomopathogenic nematode, Steinernema monticolum.</title>
        <authorList>
            <person name="Park Y."/>
            <person name="Kim Y."/>
        </authorList>
    </citation>
    <scope>NUCLEOTIDE SEQUENCE [LARGE SCALE GENOMIC DNA]</scope>
    <source>
        <strain evidence="1 3">ANU1</strain>
    </source>
</reference>
<dbReference type="STRING" id="351679.A9255_02940"/>
<gene>
    <name evidence="1" type="ORF">A9255_02940</name>
    <name evidence="2" type="ORF">Xhom_02519</name>
</gene>
<dbReference type="KEGG" id="xho:A9255_02940"/>
<evidence type="ECO:0000313" key="2">
    <source>
        <dbReference type="EMBL" id="PHM54576.1"/>
    </source>
</evidence>
<name>A0A2G0Q5T5_XENHO</name>
<proteinExistence type="predicted"/>
<evidence type="ECO:0000313" key="3">
    <source>
        <dbReference type="Proteomes" id="UP000094600"/>
    </source>
</evidence>
<evidence type="ECO:0000313" key="1">
    <source>
        <dbReference type="EMBL" id="AOM39639.1"/>
    </source>
</evidence>
<dbReference type="Proteomes" id="UP000094600">
    <property type="component" value="Chromosome"/>
</dbReference>
<keyword evidence="3" id="KW-1185">Reference proteome</keyword>
<organism evidence="2 4">
    <name type="scientific">Xenorhabdus hominickii</name>
    <dbReference type="NCBI Taxonomy" id="351679"/>
    <lineage>
        <taxon>Bacteria</taxon>
        <taxon>Pseudomonadati</taxon>
        <taxon>Pseudomonadota</taxon>
        <taxon>Gammaproteobacteria</taxon>
        <taxon>Enterobacterales</taxon>
        <taxon>Morganellaceae</taxon>
        <taxon>Xenorhabdus</taxon>
    </lineage>
</organism>
<dbReference type="AlphaFoldDB" id="A0A2G0Q5T5"/>
<dbReference type="Proteomes" id="UP000225433">
    <property type="component" value="Unassembled WGS sequence"/>
</dbReference>
<evidence type="ECO:0000313" key="4">
    <source>
        <dbReference type="Proteomes" id="UP000225433"/>
    </source>
</evidence>
<accession>A0A2G0Q5T5</accession>
<protein>
    <submittedName>
        <fullName evidence="2">Uncharacterized protein</fullName>
    </submittedName>
</protein>
<sequence length="91" mass="10523">MNFLNDYIPYGAQEAQYEREMEAAAYEEAVLAQQGNDANEILGTLPNEMERIFSPEIMKLLGPVLQHKSESIDQVWYLMYDLCLMKVQMEA</sequence>
<dbReference type="EMBL" id="NJAI01000004">
    <property type="protein sequence ID" value="PHM54576.1"/>
    <property type="molecule type" value="Genomic_DNA"/>
</dbReference>